<dbReference type="Proteomes" id="UP000266841">
    <property type="component" value="Unassembled WGS sequence"/>
</dbReference>
<gene>
    <name evidence="1" type="ORF">THAOC_04182</name>
</gene>
<proteinExistence type="predicted"/>
<accession>K0TP55</accession>
<name>K0TP55_THAOC</name>
<dbReference type="AlphaFoldDB" id="K0TP55"/>
<sequence length="131" mass="14921">FAQFTARIATLDMITPDEVRLRLIMGGVDELVAHPRCTSTSPRVYANITSYHRPTLKHEKDQRSIEWTEQVNETLLELAAEDLASRPGMFRARVVSILYHLTPFLQHSQAETREIGVQAEPLSTRMRTNSS</sequence>
<keyword evidence="2" id="KW-1185">Reference proteome</keyword>
<organism evidence="1 2">
    <name type="scientific">Thalassiosira oceanica</name>
    <name type="common">Marine diatom</name>
    <dbReference type="NCBI Taxonomy" id="159749"/>
    <lineage>
        <taxon>Eukaryota</taxon>
        <taxon>Sar</taxon>
        <taxon>Stramenopiles</taxon>
        <taxon>Ochrophyta</taxon>
        <taxon>Bacillariophyta</taxon>
        <taxon>Coscinodiscophyceae</taxon>
        <taxon>Thalassiosirophycidae</taxon>
        <taxon>Thalassiosirales</taxon>
        <taxon>Thalassiosiraceae</taxon>
        <taxon>Thalassiosira</taxon>
    </lineage>
</organism>
<evidence type="ECO:0000313" key="1">
    <source>
        <dbReference type="EMBL" id="EJK74157.1"/>
    </source>
</evidence>
<evidence type="ECO:0000313" key="2">
    <source>
        <dbReference type="Proteomes" id="UP000266841"/>
    </source>
</evidence>
<reference evidence="1 2" key="1">
    <citation type="journal article" date="2012" name="Genome Biol.">
        <title>Genome and low-iron response of an oceanic diatom adapted to chronic iron limitation.</title>
        <authorList>
            <person name="Lommer M."/>
            <person name="Specht M."/>
            <person name="Roy A.S."/>
            <person name="Kraemer L."/>
            <person name="Andreson R."/>
            <person name="Gutowska M.A."/>
            <person name="Wolf J."/>
            <person name="Bergner S.V."/>
            <person name="Schilhabel M.B."/>
            <person name="Klostermeier U.C."/>
            <person name="Beiko R.G."/>
            <person name="Rosenstiel P."/>
            <person name="Hippler M."/>
            <person name="Laroche J."/>
        </authorList>
    </citation>
    <scope>NUCLEOTIDE SEQUENCE [LARGE SCALE GENOMIC DNA]</scope>
    <source>
        <strain evidence="1 2">CCMP1005</strain>
    </source>
</reference>
<dbReference type="EMBL" id="AGNL01003909">
    <property type="protein sequence ID" value="EJK74157.1"/>
    <property type="molecule type" value="Genomic_DNA"/>
</dbReference>
<protein>
    <submittedName>
        <fullName evidence="1">Uncharacterized protein</fullName>
    </submittedName>
</protein>
<feature type="non-terminal residue" evidence="1">
    <location>
        <position position="1"/>
    </location>
</feature>
<comment type="caution">
    <text evidence="1">The sequence shown here is derived from an EMBL/GenBank/DDBJ whole genome shotgun (WGS) entry which is preliminary data.</text>
</comment>